<dbReference type="GO" id="GO:0005737">
    <property type="term" value="C:cytoplasm"/>
    <property type="evidence" value="ECO:0007669"/>
    <property type="project" value="TreeGrafter"/>
</dbReference>
<keyword evidence="6" id="KW-0227">DNA damage</keyword>
<gene>
    <name evidence="12" type="ORF">CC84DRAFT_1077149</name>
</gene>
<dbReference type="GO" id="GO:0004518">
    <property type="term" value="F:nuclease activity"/>
    <property type="evidence" value="ECO:0007669"/>
    <property type="project" value="UniProtKB-KW"/>
</dbReference>
<dbReference type="SUPFAM" id="SSF56219">
    <property type="entry name" value="DNase I-like"/>
    <property type="match status" value="1"/>
</dbReference>
<dbReference type="CDD" id="cd09080">
    <property type="entry name" value="TDP2"/>
    <property type="match status" value="1"/>
</dbReference>
<dbReference type="Proteomes" id="UP000077069">
    <property type="component" value="Unassembled WGS sequence"/>
</dbReference>
<comment type="cofactor">
    <cofactor evidence="2">
        <name>Mg(2+)</name>
        <dbReference type="ChEBI" id="CHEBI:18420"/>
    </cofactor>
</comment>
<evidence type="ECO:0000256" key="3">
    <source>
        <dbReference type="ARBA" id="ARBA00004322"/>
    </source>
</evidence>
<proteinExistence type="predicted"/>
<evidence type="ECO:0000313" key="12">
    <source>
        <dbReference type="EMBL" id="OAG11786.1"/>
    </source>
</evidence>
<dbReference type="OrthoDB" id="9975959at2759"/>
<dbReference type="EMBL" id="KV441548">
    <property type="protein sequence ID" value="OAG11786.1"/>
    <property type="molecule type" value="Genomic_DNA"/>
</dbReference>
<comment type="subcellular location">
    <subcellularLocation>
        <location evidence="3">Nucleus</location>
        <location evidence="3">PML body</location>
    </subcellularLocation>
</comment>
<evidence type="ECO:0000256" key="8">
    <source>
        <dbReference type="ARBA" id="ARBA00022842"/>
    </source>
</evidence>
<keyword evidence="13" id="KW-1185">Reference proteome</keyword>
<dbReference type="InterPro" id="IPR005135">
    <property type="entry name" value="Endo/exonuclease/phosphatase"/>
</dbReference>
<keyword evidence="5" id="KW-0479">Metal-binding</keyword>
<evidence type="ECO:0000256" key="5">
    <source>
        <dbReference type="ARBA" id="ARBA00022723"/>
    </source>
</evidence>
<dbReference type="GO" id="GO:0006302">
    <property type="term" value="P:double-strand break repair"/>
    <property type="evidence" value="ECO:0007669"/>
    <property type="project" value="TreeGrafter"/>
</dbReference>
<evidence type="ECO:0000256" key="2">
    <source>
        <dbReference type="ARBA" id="ARBA00001946"/>
    </source>
</evidence>
<dbReference type="InterPro" id="IPR036691">
    <property type="entry name" value="Endo/exonu/phosph_ase_sf"/>
</dbReference>
<evidence type="ECO:0000256" key="6">
    <source>
        <dbReference type="ARBA" id="ARBA00022763"/>
    </source>
</evidence>
<dbReference type="AlphaFoldDB" id="A0A177CX50"/>
<dbReference type="GO" id="GO:0003697">
    <property type="term" value="F:single-stranded DNA binding"/>
    <property type="evidence" value="ECO:0007669"/>
    <property type="project" value="TreeGrafter"/>
</dbReference>
<dbReference type="GeneID" id="28757224"/>
<dbReference type="PANTHER" id="PTHR15822:SF4">
    <property type="entry name" value="TYROSYL-DNA PHOSPHODIESTERASE 2"/>
    <property type="match status" value="1"/>
</dbReference>
<evidence type="ECO:0000259" key="11">
    <source>
        <dbReference type="Pfam" id="PF03372"/>
    </source>
</evidence>
<dbReference type="Gene3D" id="3.60.10.10">
    <property type="entry name" value="Endonuclease/exonuclease/phosphatase"/>
    <property type="match status" value="1"/>
</dbReference>
<dbReference type="Pfam" id="PF03372">
    <property type="entry name" value="Exo_endo_phos"/>
    <property type="match status" value="1"/>
</dbReference>
<comment type="cofactor">
    <cofactor evidence="1">
        <name>Mn(2+)</name>
        <dbReference type="ChEBI" id="CHEBI:29035"/>
    </cofactor>
</comment>
<keyword evidence="9" id="KW-0234">DNA repair</keyword>
<evidence type="ECO:0000256" key="10">
    <source>
        <dbReference type="ARBA" id="ARBA00023242"/>
    </source>
</evidence>
<keyword evidence="4" id="KW-0540">Nuclease</keyword>
<evidence type="ECO:0000256" key="1">
    <source>
        <dbReference type="ARBA" id="ARBA00001936"/>
    </source>
</evidence>
<evidence type="ECO:0000256" key="4">
    <source>
        <dbReference type="ARBA" id="ARBA00022722"/>
    </source>
</evidence>
<dbReference type="GO" id="GO:0046872">
    <property type="term" value="F:metal ion binding"/>
    <property type="evidence" value="ECO:0007669"/>
    <property type="project" value="UniProtKB-KW"/>
</dbReference>
<dbReference type="RefSeq" id="XP_018042151.1">
    <property type="nucleotide sequence ID" value="XM_018173738.1"/>
</dbReference>
<accession>A0A177CX50</accession>
<dbReference type="InParanoid" id="A0A177CX50"/>
<dbReference type="GO" id="GO:0070260">
    <property type="term" value="F:5'-tyrosyl-DNA phosphodiesterase activity"/>
    <property type="evidence" value="ECO:0007669"/>
    <property type="project" value="TreeGrafter"/>
</dbReference>
<evidence type="ECO:0000256" key="7">
    <source>
        <dbReference type="ARBA" id="ARBA00022801"/>
    </source>
</evidence>
<dbReference type="PANTHER" id="PTHR15822">
    <property type="entry name" value="TRAF AND TNF RECEPTOR-ASSOCIATED PROTEIN"/>
    <property type="match status" value="1"/>
</dbReference>
<reference evidence="12 13" key="1">
    <citation type="submission" date="2016-05" db="EMBL/GenBank/DDBJ databases">
        <title>Comparative analysis of secretome profiles of manganese(II)-oxidizing ascomycete fungi.</title>
        <authorList>
            <consortium name="DOE Joint Genome Institute"/>
            <person name="Zeiner C.A."/>
            <person name="Purvine S.O."/>
            <person name="Zink E.M."/>
            <person name="Wu S."/>
            <person name="Pasa-Tolic L."/>
            <person name="Chaput D.L."/>
            <person name="Haridas S."/>
            <person name="Grigoriev I.V."/>
            <person name="Santelli C.M."/>
            <person name="Hansel C.M."/>
        </authorList>
    </citation>
    <scope>NUCLEOTIDE SEQUENCE [LARGE SCALE GENOMIC DNA]</scope>
    <source>
        <strain evidence="12 13">AP3s5-JAC2a</strain>
    </source>
</reference>
<keyword evidence="7" id="KW-0378">Hydrolase</keyword>
<name>A0A177CX50_9PLEO</name>
<sequence>MSVSKTAPKAILKALQEALTSGPAQQIGDAGYYKPRPQLFHHYNGSTWVSYSPQNYPNGAELPTKNLRIMSWNIDMLIGFAEERMSAALAHLSNLVASTNKEVPVVIFLQEMSQSDMQQIRNAPFIQNYFYITDLDERNWLSPLYGTNTLIDRRLTIKNVFRVPWISKFGRDGLFVDLTLSDQGKGRVLRLCNTHLESLVADPPVRPLQLQAAAPYLHDSSVAAGLLAGDLNAIQPFDRALHSDNDLKDAYLELGGQEDSDDGYTWGYQVPQALREKFGCSRMDKILFSGALRPQKFERIGMGVKVAEEKRQEMRAAGEEEWVTDHYGVMADFHLNDESVLAMTEKREDESPLSKLS</sequence>
<feature type="domain" description="Endonuclease/exonuclease/phosphatase" evidence="11">
    <location>
        <begin position="70"/>
        <end position="326"/>
    </location>
</feature>
<organism evidence="12 13">
    <name type="scientific">Paraphaeosphaeria sporulosa</name>
    <dbReference type="NCBI Taxonomy" id="1460663"/>
    <lineage>
        <taxon>Eukaryota</taxon>
        <taxon>Fungi</taxon>
        <taxon>Dikarya</taxon>
        <taxon>Ascomycota</taxon>
        <taxon>Pezizomycotina</taxon>
        <taxon>Dothideomycetes</taxon>
        <taxon>Pleosporomycetidae</taxon>
        <taxon>Pleosporales</taxon>
        <taxon>Massarineae</taxon>
        <taxon>Didymosphaeriaceae</taxon>
        <taxon>Paraphaeosphaeria</taxon>
    </lineage>
</organism>
<protein>
    <recommendedName>
        <fullName evidence="11">Endonuclease/exonuclease/phosphatase domain-containing protein</fullName>
    </recommendedName>
</protein>
<keyword evidence="10" id="KW-0539">Nucleus</keyword>
<keyword evidence="8" id="KW-0460">Magnesium</keyword>
<evidence type="ECO:0000313" key="13">
    <source>
        <dbReference type="Proteomes" id="UP000077069"/>
    </source>
</evidence>
<evidence type="ECO:0000256" key="9">
    <source>
        <dbReference type="ARBA" id="ARBA00023204"/>
    </source>
</evidence>
<dbReference type="InterPro" id="IPR051547">
    <property type="entry name" value="TDP2-like"/>
</dbReference>